<dbReference type="Pfam" id="PF00201">
    <property type="entry name" value="UDPGT"/>
    <property type="match status" value="1"/>
</dbReference>
<keyword evidence="2" id="KW-0808">Transferase</keyword>
<evidence type="ECO:0000256" key="1">
    <source>
        <dbReference type="ARBA" id="ARBA00022676"/>
    </source>
</evidence>
<organism evidence="3 4">
    <name type="scientific">Scytalidium lignicola</name>
    <name type="common">Hyphomycete</name>
    <dbReference type="NCBI Taxonomy" id="5539"/>
    <lineage>
        <taxon>Eukaryota</taxon>
        <taxon>Fungi</taxon>
        <taxon>Dikarya</taxon>
        <taxon>Ascomycota</taxon>
        <taxon>Pezizomycotina</taxon>
        <taxon>Leotiomycetes</taxon>
        <taxon>Leotiomycetes incertae sedis</taxon>
        <taxon>Scytalidium</taxon>
    </lineage>
</organism>
<dbReference type="Gene3D" id="3.40.50.2000">
    <property type="entry name" value="Glycogen Phosphorylase B"/>
    <property type="match status" value="2"/>
</dbReference>
<dbReference type="PANTHER" id="PTHR48043">
    <property type="entry name" value="EG:EG0003.4 PROTEIN-RELATED"/>
    <property type="match status" value="1"/>
</dbReference>
<dbReference type="OMA" id="HASMYDR"/>
<feature type="non-terminal residue" evidence="3">
    <location>
        <position position="1"/>
    </location>
</feature>
<reference evidence="3 4" key="1">
    <citation type="submission" date="2018-05" db="EMBL/GenBank/DDBJ databases">
        <title>Draft genome sequence of Scytalidium lignicola DSM 105466, a ubiquitous saprotrophic fungus.</title>
        <authorList>
            <person name="Buettner E."/>
            <person name="Gebauer A.M."/>
            <person name="Hofrichter M."/>
            <person name="Liers C."/>
            <person name="Kellner H."/>
        </authorList>
    </citation>
    <scope>NUCLEOTIDE SEQUENCE [LARGE SCALE GENOMIC DNA]</scope>
    <source>
        <strain evidence="3 4">DSM 105466</strain>
    </source>
</reference>
<dbReference type="EMBL" id="NCSJ02000038">
    <property type="protein sequence ID" value="RFU33278.1"/>
    <property type="molecule type" value="Genomic_DNA"/>
</dbReference>
<dbReference type="STRING" id="5539.A0A3E2HIN0"/>
<proteinExistence type="predicted"/>
<dbReference type="InterPro" id="IPR050271">
    <property type="entry name" value="UDP-glycosyltransferase"/>
</dbReference>
<dbReference type="GO" id="GO:0008194">
    <property type="term" value="F:UDP-glycosyltransferase activity"/>
    <property type="evidence" value="ECO:0007669"/>
    <property type="project" value="InterPro"/>
</dbReference>
<gene>
    <name evidence="3" type="ORF">B7463_g3072</name>
</gene>
<keyword evidence="4" id="KW-1185">Reference proteome</keyword>
<sequence length="546" mass="61885">MAISTAEVTPPRRILAVVTVGRLTHAVPILEICRVLHRRGHIIEFACLEGCQNIADPYPFISKVHIIARAVDPIEDARIQNAVDEADISSANGRKGLLECLMFFDSFWKEAFDTLDILMGSPERPDFILADLLDHSCIDMMNKWHVPLAVHYPQMPWMFVPQKYIPGLPGFQRKLITSENASLWDRIREDMFALSLLFSMRHYGKWRAKMRKAAGAPPSPLMRKPNYLVFVNSCFGLEVPKDLPPLMTPIGPILSENYDPLGDELSSFLSSHHRVVYIAFGSHVKLSAWRIRAMIQGATSAMRSSDIDGVVWAMKIAKDGIQQLHLEQGPEPDSIDYQAILTNSHSQWKFIPWAPQRAILAHTSTRLFITHCGAASTNEATFHGVPMLALPIYGDQIANSRRAAAAGVALTLDKNAFTAHELLEKMQFILRDVDDSFARNVLRMKRIVTITSKRKELAADLIEEVLYDHELRWECSIHDDEWKGRSYIEGLEEGFNGVGRELRPMHLQTADARMGWVKGNNWDIWFVYASFVAAPFLVVKLLRSFW</sequence>
<comment type="caution">
    <text evidence="3">The sequence shown here is derived from an EMBL/GenBank/DDBJ whole genome shotgun (WGS) entry which is preliminary data.</text>
</comment>
<dbReference type="OrthoDB" id="5835829at2759"/>
<dbReference type="AlphaFoldDB" id="A0A3E2HIN0"/>
<dbReference type="CDD" id="cd03784">
    <property type="entry name" value="GT1_Gtf-like"/>
    <property type="match status" value="1"/>
</dbReference>
<dbReference type="PANTHER" id="PTHR48043:SF145">
    <property type="entry name" value="FI06409P-RELATED"/>
    <property type="match status" value="1"/>
</dbReference>
<dbReference type="SUPFAM" id="SSF53756">
    <property type="entry name" value="UDP-Glycosyltransferase/glycogen phosphorylase"/>
    <property type="match status" value="1"/>
</dbReference>
<evidence type="ECO:0000313" key="4">
    <source>
        <dbReference type="Proteomes" id="UP000258309"/>
    </source>
</evidence>
<evidence type="ECO:0008006" key="5">
    <source>
        <dbReference type="Google" id="ProtNLM"/>
    </source>
</evidence>
<accession>A0A3E2HIN0</accession>
<name>A0A3E2HIN0_SCYLI</name>
<protein>
    <recommendedName>
        <fullName evidence="5">UDP-glycosyltransferases domain-containing protein</fullName>
    </recommendedName>
</protein>
<feature type="non-terminal residue" evidence="3">
    <location>
        <position position="546"/>
    </location>
</feature>
<dbReference type="Proteomes" id="UP000258309">
    <property type="component" value="Unassembled WGS sequence"/>
</dbReference>
<dbReference type="InterPro" id="IPR002213">
    <property type="entry name" value="UDP_glucos_trans"/>
</dbReference>
<keyword evidence="1" id="KW-0328">Glycosyltransferase</keyword>
<evidence type="ECO:0000313" key="3">
    <source>
        <dbReference type="EMBL" id="RFU33278.1"/>
    </source>
</evidence>
<evidence type="ECO:0000256" key="2">
    <source>
        <dbReference type="ARBA" id="ARBA00022679"/>
    </source>
</evidence>